<reference evidence="2" key="1">
    <citation type="submission" date="2023-06" db="EMBL/GenBank/DDBJ databases">
        <title>Male Hemibagrus guttatus genome.</title>
        <authorList>
            <person name="Bian C."/>
        </authorList>
    </citation>
    <scope>NUCLEOTIDE SEQUENCE</scope>
    <source>
        <strain evidence="2">Male_cb2023</strain>
        <tissue evidence="2">Muscle</tissue>
    </source>
</reference>
<feature type="domain" description="DUF7030" evidence="1">
    <location>
        <begin position="16"/>
        <end position="61"/>
    </location>
</feature>
<name>A0AAE0QRI7_9TELE</name>
<dbReference type="AlphaFoldDB" id="A0AAE0QRI7"/>
<feature type="non-terminal residue" evidence="2">
    <location>
        <position position="1"/>
    </location>
</feature>
<sequence length="182" mass="20492">AMAAAAAGAPVEARPELVGKRFLCVSGEAPPDLAEIAHWPWRVGVIRAVSHRDTDNPELTVRPRGALLITRLETGPGHIGVYCPDGGIRSPGLSAGRRRRRTKGRARDSTLLSSERGEAFVVYVEFDDLEWEKREWVKVYEDFQIFFLEQQLVWAKRKESSQLQGTRAKQIQWPALVSEIHH</sequence>
<dbReference type="Pfam" id="PF22989">
    <property type="entry name" value="DUF7030"/>
    <property type="match status" value="1"/>
</dbReference>
<keyword evidence="3" id="KW-1185">Reference proteome</keyword>
<organism evidence="2 3">
    <name type="scientific">Hemibagrus guttatus</name>
    <dbReference type="NCBI Taxonomy" id="175788"/>
    <lineage>
        <taxon>Eukaryota</taxon>
        <taxon>Metazoa</taxon>
        <taxon>Chordata</taxon>
        <taxon>Craniata</taxon>
        <taxon>Vertebrata</taxon>
        <taxon>Euteleostomi</taxon>
        <taxon>Actinopterygii</taxon>
        <taxon>Neopterygii</taxon>
        <taxon>Teleostei</taxon>
        <taxon>Ostariophysi</taxon>
        <taxon>Siluriformes</taxon>
        <taxon>Bagridae</taxon>
        <taxon>Hemibagrus</taxon>
    </lineage>
</organism>
<dbReference type="Proteomes" id="UP001274896">
    <property type="component" value="Unassembled WGS sequence"/>
</dbReference>
<gene>
    <name evidence="2" type="ORF">QTP70_031081</name>
</gene>
<evidence type="ECO:0000313" key="3">
    <source>
        <dbReference type="Proteomes" id="UP001274896"/>
    </source>
</evidence>
<protein>
    <recommendedName>
        <fullName evidence="1">DUF7030 domain-containing protein</fullName>
    </recommendedName>
</protein>
<dbReference type="EMBL" id="JAUCMX010000012">
    <property type="protein sequence ID" value="KAK3529463.1"/>
    <property type="molecule type" value="Genomic_DNA"/>
</dbReference>
<evidence type="ECO:0000259" key="1">
    <source>
        <dbReference type="Pfam" id="PF22989"/>
    </source>
</evidence>
<evidence type="ECO:0000313" key="2">
    <source>
        <dbReference type="EMBL" id="KAK3529463.1"/>
    </source>
</evidence>
<dbReference type="InterPro" id="IPR054294">
    <property type="entry name" value="DUF7030"/>
</dbReference>
<proteinExistence type="predicted"/>
<accession>A0AAE0QRI7</accession>
<comment type="caution">
    <text evidence="2">The sequence shown here is derived from an EMBL/GenBank/DDBJ whole genome shotgun (WGS) entry which is preliminary data.</text>
</comment>